<dbReference type="Gene3D" id="3.30.2350.10">
    <property type="entry name" value="Pseudouridine synthase"/>
    <property type="match status" value="1"/>
</dbReference>
<evidence type="ECO:0000259" key="8">
    <source>
        <dbReference type="Pfam" id="PF16198"/>
    </source>
</evidence>
<dbReference type="CDD" id="cd02573">
    <property type="entry name" value="PseudoU_synth_EcTruB"/>
    <property type="match status" value="1"/>
</dbReference>
<accession>A0ABW5RG49</accession>
<dbReference type="GO" id="GO:0160148">
    <property type="term" value="F:tRNA pseudouridine(55) synthase activity"/>
    <property type="evidence" value="ECO:0007669"/>
    <property type="project" value="UniProtKB-EC"/>
</dbReference>
<feature type="domain" description="tRNA pseudouridine synthase II TruB subfamily 2 C-terminal" evidence="7">
    <location>
        <begin position="253"/>
        <end position="310"/>
    </location>
</feature>
<evidence type="ECO:0000313" key="9">
    <source>
        <dbReference type="EMBL" id="MFD2674042.1"/>
    </source>
</evidence>
<reference evidence="10" key="1">
    <citation type="journal article" date="2019" name="Int. J. Syst. Evol. Microbiol.">
        <title>The Global Catalogue of Microorganisms (GCM) 10K type strain sequencing project: providing services to taxonomists for standard genome sequencing and annotation.</title>
        <authorList>
            <consortium name="The Broad Institute Genomics Platform"/>
            <consortium name="The Broad Institute Genome Sequencing Center for Infectious Disease"/>
            <person name="Wu L."/>
            <person name="Ma J."/>
        </authorList>
    </citation>
    <scope>NUCLEOTIDE SEQUENCE [LARGE SCALE GENOMIC DNA]</scope>
    <source>
        <strain evidence="10">TISTR 1511</strain>
    </source>
</reference>
<dbReference type="SUPFAM" id="SSF55120">
    <property type="entry name" value="Pseudouridine synthase"/>
    <property type="match status" value="1"/>
</dbReference>
<dbReference type="Pfam" id="PF01509">
    <property type="entry name" value="TruB_N"/>
    <property type="match status" value="1"/>
</dbReference>
<evidence type="ECO:0000256" key="2">
    <source>
        <dbReference type="ARBA" id="ARBA00005642"/>
    </source>
</evidence>
<keyword evidence="3 5" id="KW-0819">tRNA processing</keyword>
<dbReference type="InterPro" id="IPR032819">
    <property type="entry name" value="TruB_C"/>
</dbReference>
<dbReference type="NCBIfam" id="TIGR00431">
    <property type="entry name" value="TruB"/>
    <property type="match status" value="1"/>
</dbReference>
<dbReference type="HAMAP" id="MF_01080">
    <property type="entry name" value="TruB_bact"/>
    <property type="match status" value="1"/>
</dbReference>
<dbReference type="InterPro" id="IPR014780">
    <property type="entry name" value="tRNA_psdUridine_synth_TruB"/>
</dbReference>
<evidence type="ECO:0000313" key="10">
    <source>
        <dbReference type="Proteomes" id="UP001597453"/>
    </source>
</evidence>
<evidence type="ECO:0000256" key="4">
    <source>
        <dbReference type="ARBA" id="ARBA00023235"/>
    </source>
</evidence>
<keyword evidence="10" id="KW-1185">Reference proteome</keyword>
<comment type="caution">
    <text evidence="9">The sequence shown here is derived from an EMBL/GenBank/DDBJ whole genome shotgun (WGS) entry which is preliminary data.</text>
</comment>
<proteinExistence type="inferred from homology"/>
<protein>
    <recommendedName>
        <fullName evidence="5">tRNA pseudouridine synthase B</fullName>
        <ecNumber evidence="5">5.4.99.25</ecNumber>
    </recommendedName>
    <alternativeName>
        <fullName evidence="5">tRNA pseudouridine(55) synthase</fullName>
        <shortName evidence="5">Psi55 synthase</shortName>
    </alternativeName>
    <alternativeName>
        <fullName evidence="5">tRNA pseudouridylate synthase</fullName>
    </alternativeName>
    <alternativeName>
        <fullName evidence="5">tRNA-uridine isomerase</fullName>
    </alternativeName>
</protein>
<comment type="catalytic activity">
    <reaction evidence="1 5">
        <text>uridine(55) in tRNA = pseudouridine(55) in tRNA</text>
        <dbReference type="Rhea" id="RHEA:42532"/>
        <dbReference type="Rhea" id="RHEA-COMP:10101"/>
        <dbReference type="Rhea" id="RHEA-COMP:10102"/>
        <dbReference type="ChEBI" id="CHEBI:65314"/>
        <dbReference type="ChEBI" id="CHEBI:65315"/>
        <dbReference type="EC" id="5.4.99.25"/>
    </reaction>
</comment>
<evidence type="ECO:0000259" key="7">
    <source>
        <dbReference type="Pfam" id="PF09142"/>
    </source>
</evidence>
<dbReference type="InterPro" id="IPR020103">
    <property type="entry name" value="PsdUridine_synth_cat_dom_sf"/>
</dbReference>
<dbReference type="PANTHER" id="PTHR13767">
    <property type="entry name" value="TRNA-PSEUDOURIDINE SYNTHASE"/>
    <property type="match status" value="1"/>
</dbReference>
<feature type="active site" description="Nucleophile" evidence="5">
    <location>
        <position position="53"/>
    </location>
</feature>
<sequence>MSSETNVPPVSRPAPPHGLLFVDKSGGMTSHDIVAKARRALGTRKIGHAGTLDPMAKGLVVLGIGDATRLLTYIVGDDKVYEAEVCLGLGTTTEDAEGEITETASDSAVRSISFEALGETLRSLTGDIMQVPSAVSAIKIDGVRSYKRVRDGEDVKLPARPVTIHELELLGTDFKTVETGAVLLVRIRVRCSSGTYIRALGRDIGAALGVPAHLTALRRLRVGPYNVADAVAITQPDLVEHIVPIATAATARFAHFTADAATAADLRHGKRIPAPTGTDTLAPPIAALDEQGSLIGLLEIVGGKTKTLLNMPERAS</sequence>
<organism evidence="9 10">
    <name type="scientific">Gulosibacter bifidus</name>
    <dbReference type="NCBI Taxonomy" id="272239"/>
    <lineage>
        <taxon>Bacteria</taxon>
        <taxon>Bacillati</taxon>
        <taxon>Actinomycetota</taxon>
        <taxon>Actinomycetes</taxon>
        <taxon>Micrococcales</taxon>
        <taxon>Microbacteriaceae</taxon>
        <taxon>Gulosibacter</taxon>
    </lineage>
</organism>
<feature type="domain" description="Pseudouridine synthase II N-terminal" evidence="6">
    <location>
        <begin position="38"/>
        <end position="197"/>
    </location>
</feature>
<dbReference type="Proteomes" id="UP001597453">
    <property type="component" value="Unassembled WGS sequence"/>
</dbReference>
<gene>
    <name evidence="5 9" type="primary">truB</name>
    <name evidence="9" type="ORF">ACFSUQ_01810</name>
</gene>
<name>A0ABW5RG49_9MICO</name>
<evidence type="ECO:0000256" key="5">
    <source>
        <dbReference type="HAMAP-Rule" id="MF_01080"/>
    </source>
</evidence>
<dbReference type="Pfam" id="PF16198">
    <property type="entry name" value="TruB_C_2"/>
    <property type="match status" value="1"/>
</dbReference>
<dbReference type="InterPro" id="IPR015225">
    <property type="entry name" value="tRNA_psdUridine_synth_fam2_C"/>
</dbReference>
<dbReference type="EC" id="5.4.99.25" evidence="5"/>
<evidence type="ECO:0000256" key="3">
    <source>
        <dbReference type="ARBA" id="ARBA00022694"/>
    </source>
</evidence>
<dbReference type="EMBL" id="JBHUNF010000001">
    <property type="protein sequence ID" value="MFD2674042.1"/>
    <property type="molecule type" value="Genomic_DNA"/>
</dbReference>
<feature type="domain" description="tRNA pseudouridylate synthase B C-terminal" evidence="8">
    <location>
        <begin position="198"/>
        <end position="233"/>
    </location>
</feature>
<keyword evidence="4 5" id="KW-0413">Isomerase</keyword>
<comment type="similarity">
    <text evidence="2 5">Belongs to the pseudouridine synthase TruB family. Type 1 subfamily.</text>
</comment>
<dbReference type="InterPro" id="IPR036974">
    <property type="entry name" value="PUA_sf"/>
</dbReference>
<dbReference type="Gene3D" id="2.30.130.10">
    <property type="entry name" value="PUA domain"/>
    <property type="match status" value="1"/>
</dbReference>
<comment type="function">
    <text evidence="5">Responsible for synthesis of pseudouridine from uracil-55 in the psi GC loop of transfer RNAs.</text>
</comment>
<dbReference type="PANTHER" id="PTHR13767:SF2">
    <property type="entry name" value="PSEUDOURIDYLATE SYNTHASE TRUB1"/>
    <property type="match status" value="1"/>
</dbReference>
<evidence type="ECO:0000256" key="1">
    <source>
        <dbReference type="ARBA" id="ARBA00000385"/>
    </source>
</evidence>
<dbReference type="InterPro" id="IPR002501">
    <property type="entry name" value="PsdUridine_synth_N"/>
</dbReference>
<dbReference type="Pfam" id="PF09142">
    <property type="entry name" value="TruB_C"/>
    <property type="match status" value="1"/>
</dbReference>
<dbReference type="RefSeq" id="WP_066054732.1">
    <property type="nucleotide sequence ID" value="NZ_JBHUNF010000001.1"/>
</dbReference>
<evidence type="ECO:0000259" key="6">
    <source>
        <dbReference type="Pfam" id="PF01509"/>
    </source>
</evidence>